<gene>
    <name evidence="10" type="ORF">GCM10010832_22330</name>
</gene>
<feature type="transmembrane region" description="Helical" evidence="7">
    <location>
        <begin position="331"/>
        <end position="353"/>
    </location>
</feature>
<keyword evidence="3" id="KW-1003">Cell membrane</keyword>
<feature type="domain" description="MacB-like periplasmic core" evidence="9">
    <location>
        <begin position="29"/>
        <end position="242"/>
    </location>
</feature>
<dbReference type="Pfam" id="PF02687">
    <property type="entry name" value="FtsX"/>
    <property type="match status" value="1"/>
</dbReference>
<dbReference type="InterPro" id="IPR025857">
    <property type="entry name" value="MacB_PCD"/>
</dbReference>
<keyword evidence="11" id="KW-1185">Reference proteome</keyword>
<evidence type="ECO:0000259" key="8">
    <source>
        <dbReference type="Pfam" id="PF02687"/>
    </source>
</evidence>
<evidence type="ECO:0000256" key="3">
    <source>
        <dbReference type="ARBA" id="ARBA00022475"/>
    </source>
</evidence>
<evidence type="ECO:0000313" key="10">
    <source>
        <dbReference type="EMBL" id="GGE41825.1"/>
    </source>
</evidence>
<evidence type="ECO:0000256" key="4">
    <source>
        <dbReference type="ARBA" id="ARBA00022692"/>
    </source>
</evidence>
<dbReference type="PANTHER" id="PTHR30489:SF0">
    <property type="entry name" value="LIPOPROTEIN-RELEASING SYSTEM TRANSMEMBRANE PROTEIN LOLE"/>
    <property type="match status" value="1"/>
</dbReference>
<feature type="transmembrane region" description="Helical" evidence="7">
    <location>
        <begin position="277"/>
        <end position="301"/>
    </location>
</feature>
<evidence type="ECO:0000256" key="2">
    <source>
        <dbReference type="ARBA" id="ARBA00005236"/>
    </source>
</evidence>
<organism evidence="10 11">
    <name type="scientific">Psychroflexus planctonicus</name>
    <dbReference type="NCBI Taxonomy" id="1526575"/>
    <lineage>
        <taxon>Bacteria</taxon>
        <taxon>Pseudomonadati</taxon>
        <taxon>Bacteroidota</taxon>
        <taxon>Flavobacteriia</taxon>
        <taxon>Flavobacteriales</taxon>
        <taxon>Flavobacteriaceae</taxon>
        <taxon>Psychroflexus</taxon>
    </lineage>
</organism>
<keyword evidence="6 7" id="KW-0472">Membrane</keyword>
<dbReference type="Pfam" id="PF12704">
    <property type="entry name" value="MacB_PCD"/>
    <property type="match status" value="1"/>
</dbReference>
<dbReference type="InterPro" id="IPR003838">
    <property type="entry name" value="ABC3_permease_C"/>
</dbReference>
<comment type="subcellular location">
    <subcellularLocation>
        <location evidence="1">Cell membrane</location>
        <topology evidence="1">Multi-pass membrane protein</topology>
    </subcellularLocation>
</comment>
<proteinExistence type="inferred from homology"/>
<sequence>MNFELFVSRRLISEKDFKSSISAPIIKIATAAISVGVIMMLIAFGTGLGLQEKIRDKIAAFNGHIQIESFSSRSQQVNQNSIPKNQEFYPAFSEVENVEHIQAVATKYGIIRTETDFEGILVKGVGEDYRWDYFEEYLVKGKLPDVKKENSTEILLSQSVVNKLALQLNDQVVVYFLAEDASSRPRLIAFTLVGIYNSGFKEFDDQFLIADLQQIQRINKWDADQIGNFEVFVSDFDDLEITTREVYQYIDSFLNASSIIEQYPTIFEWLKMFDMNIALIIGIMILVAGINMITALLVLILERTQMIGILKALGASDWSIRKVFLYNASYIILRGLFWGNLIGLGILFAQKYLKLIPLNPQTYYVTEAPISIQLYYIIGVNLGTLILCLLMLILPSVIISKITPIKAMQFE</sequence>
<protein>
    <submittedName>
        <fullName evidence="10">Permease</fullName>
    </submittedName>
</protein>
<evidence type="ECO:0000256" key="1">
    <source>
        <dbReference type="ARBA" id="ARBA00004651"/>
    </source>
</evidence>
<feature type="transmembrane region" description="Helical" evidence="7">
    <location>
        <begin position="373"/>
        <end position="399"/>
    </location>
</feature>
<dbReference type="RefSeq" id="WP_188459219.1">
    <property type="nucleotide sequence ID" value="NZ_BMGM01000010.1"/>
</dbReference>
<keyword evidence="4 7" id="KW-0812">Transmembrane</keyword>
<dbReference type="EMBL" id="BMGM01000010">
    <property type="protein sequence ID" value="GGE41825.1"/>
    <property type="molecule type" value="Genomic_DNA"/>
</dbReference>
<evidence type="ECO:0000256" key="5">
    <source>
        <dbReference type="ARBA" id="ARBA00022989"/>
    </source>
</evidence>
<feature type="transmembrane region" description="Helical" evidence="7">
    <location>
        <begin position="21"/>
        <end position="44"/>
    </location>
</feature>
<feature type="domain" description="ABC3 transporter permease C-terminal" evidence="8">
    <location>
        <begin position="279"/>
        <end position="404"/>
    </location>
</feature>
<accession>A0ABQ1SL70</accession>
<keyword evidence="5 7" id="KW-1133">Transmembrane helix</keyword>
<evidence type="ECO:0000256" key="7">
    <source>
        <dbReference type="SAM" id="Phobius"/>
    </source>
</evidence>
<comment type="caution">
    <text evidence="10">The sequence shown here is derived from an EMBL/GenBank/DDBJ whole genome shotgun (WGS) entry which is preliminary data.</text>
</comment>
<evidence type="ECO:0000259" key="9">
    <source>
        <dbReference type="Pfam" id="PF12704"/>
    </source>
</evidence>
<dbReference type="Proteomes" id="UP000599179">
    <property type="component" value="Unassembled WGS sequence"/>
</dbReference>
<dbReference type="InterPro" id="IPR051447">
    <property type="entry name" value="Lipoprotein-release_system"/>
</dbReference>
<name>A0ABQ1SL70_9FLAO</name>
<evidence type="ECO:0000313" key="11">
    <source>
        <dbReference type="Proteomes" id="UP000599179"/>
    </source>
</evidence>
<dbReference type="PANTHER" id="PTHR30489">
    <property type="entry name" value="LIPOPROTEIN-RELEASING SYSTEM TRANSMEMBRANE PROTEIN LOLE"/>
    <property type="match status" value="1"/>
</dbReference>
<evidence type="ECO:0000256" key="6">
    <source>
        <dbReference type="ARBA" id="ARBA00023136"/>
    </source>
</evidence>
<reference evidence="11" key="1">
    <citation type="journal article" date="2019" name="Int. J. Syst. Evol. Microbiol.">
        <title>The Global Catalogue of Microorganisms (GCM) 10K type strain sequencing project: providing services to taxonomists for standard genome sequencing and annotation.</title>
        <authorList>
            <consortium name="The Broad Institute Genomics Platform"/>
            <consortium name="The Broad Institute Genome Sequencing Center for Infectious Disease"/>
            <person name="Wu L."/>
            <person name="Ma J."/>
        </authorList>
    </citation>
    <scope>NUCLEOTIDE SEQUENCE [LARGE SCALE GENOMIC DNA]</scope>
    <source>
        <strain evidence="11">CGMCC 1.12931</strain>
    </source>
</reference>
<comment type="similarity">
    <text evidence="2">Belongs to the ABC-4 integral membrane protein family. LolC/E subfamily.</text>
</comment>